<evidence type="ECO:0000256" key="4">
    <source>
        <dbReference type="ARBA" id="ARBA00022989"/>
    </source>
</evidence>
<keyword evidence="4 7" id="KW-1133">Transmembrane helix</keyword>
<dbReference type="GO" id="GO:0005886">
    <property type="term" value="C:plasma membrane"/>
    <property type="evidence" value="ECO:0007669"/>
    <property type="project" value="UniProtKB-SubCell"/>
</dbReference>
<evidence type="ECO:0000259" key="8">
    <source>
        <dbReference type="Pfam" id="PF13396"/>
    </source>
</evidence>
<evidence type="ECO:0000256" key="7">
    <source>
        <dbReference type="SAM" id="Phobius"/>
    </source>
</evidence>
<evidence type="ECO:0000256" key="1">
    <source>
        <dbReference type="ARBA" id="ARBA00004651"/>
    </source>
</evidence>
<evidence type="ECO:0000313" key="9">
    <source>
        <dbReference type="EMBL" id="SFN38785.1"/>
    </source>
</evidence>
<gene>
    <name evidence="9" type="ORF">SAMN05216219_0325</name>
</gene>
<evidence type="ECO:0000256" key="6">
    <source>
        <dbReference type="SAM" id="MobiDB-lite"/>
    </source>
</evidence>
<dbReference type="Pfam" id="PF13396">
    <property type="entry name" value="PLDc_N"/>
    <property type="match status" value="1"/>
</dbReference>
<comment type="subcellular location">
    <subcellularLocation>
        <location evidence="1">Cell membrane</location>
        <topology evidence="1">Multi-pass membrane protein</topology>
    </subcellularLocation>
</comment>
<evidence type="ECO:0000313" key="10">
    <source>
        <dbReference type="Proteomes" id="UP000198867"/>
    </source>
</evidence>
<dbReference type="AlphaFoldDB" id="A0A1I4YL52"/>
<feature type="compositionally biased region" description="Basic and acidic residues" evidence="6">
    <location>
        <begin position="129"/>
        <end position="138"/>
    </location>
</feature>
<feature type="transmembrane region" description="Helical" evidence="7">
    <location>
        <begin position="37"/>
        <end position="56"/>
    </location>
</feature>
<name>A0A1I4YL52_9MICO</name>
<keyword evidence="5 7" id="KW-0472">Membrane</keyword>
<protein>
    <submittedName>
        <fullName evidence="9">Phospholipase_D-nuclease N-terminal</fullName>
    </submittedName>
</protein>
<feature type="compositionally biased region" description="Basic and acidic residues" evidence="6">
    <location>
        <begin position="82"/>
        <end position="96"/>
    </location>
</feature>
<evidence type="ECO:0000256" key="3">
    <source>
        <dbReference type="ARBA" id="ARBA00022692"/>
    </source>
</evidence>
<organism evidence="9 10">
    <name type="scientific">Mycetocola miduiensis</name>
    <dbReference type="NCBI Taxonomy" id="995034"/>
    <lineage>
        <taxon>Bacteria</taxon>
        <taxon>Bacillati</taxon>
        <taxon>Actinomycetota</taxon>
        <taxon>Actinomycetes</taxon>
        <taxon>Micrococcales</taxon>
        <taxon>Microbacteriaceae</taxon>
        <taxon>Mycetocola</taxon>
    </lineage>
</organism>
<keyword evidence="10" id="KW-1185">Reference proteome</keyword>
<evidence type="ECO:0000256" key="5">
    <source>
        <dbReference type="ARBA" id="ARBA00023136"/>
    </source>
</evidence>
<dbReference type="RefSeq" id="WP_090708219.1">
    <property type="nucleotide sequence ID" value="NZ_FOVM01000001.1"/>
</dbReference>
<sequence>MRWWIILAVVLVVATIYSVIDCALIPANRVRGLKKPAWIAIILLLPVLGVILWFVIGRARTGHESKPRLAPDDDPAFIGTLGRDREQDERIRRLEEELASLDSDGPNPDVTGKATPTPDDSPDGSAGHTPDESGRTDA</sequence>
<feature type="region of interest" description="Disordered" evidence="6">
    <location>
        <begin position="63"/>
        <end position="138"/>
    </location>
</feature>
<reference evidence="10" key="1">
    <citation type="submission" date="2016-10" db="EMBL/GenBank/DDBJ databases">
        <authorList>
            <person name="Varghese N."/>
            <person name="Submissions S."/>
        </authorList>
    </citation>
    <scope>NUCLEOTIDE SEQUENCE [LARGE SCALE GENOMIC DNA]</scope>
    <source>
        <strain evidence="10">CGMCC 1.11101</strain>
    </source>
</reference>
<dbReference type="Proteomes" id="UP000198867">
    <property type="component" value="Unassembled WGS sequence"/>
</dbReference>
<evidence type="ECO:0000256" key="2">
    <source>
        <dbReference type="ARBA" id="ARBA00022475"/>
    </source>
</evidence>
<dbReference type="STRING" id="995034.SAMN05216219_0325"/>
<dbReference type="InterPro" id="IPR027379">
    <property type="entry name" value="CLS_N"/>
</dbReference>
<proteinExistence type="predicted"/>
<accession>A0A1I4YL52</accession>
<keyword evidence="2" id="KW-1003">Cell membrane</keyword>
<dbReference type="OrthoDB" id="3298527at2"/>
<keyword evidence="3 7" id="KW-0812">Transmembrane</keyword>
<feature type="domain" description="Cardiolipin synthase N-terminal" evidence="8">
    <location>
        <begin position="13"/>
        <end position="58"/>
    </location>
</feature>
<dbReference type="EMBL" id="FOVM01000001">
    <property type="protein sequence ID" value="SFN38785.1"/>
    <property type="molecule type" value="Genomic_DNA"/>
</dbReference>